<evidence type="ECO:0000313" key="2">
    <source>
        <dbReference type="EMBL" id="ACY88912.1"/>
    </source>
</evidence>
<dbReference type="PATRIC" id="fig|588858.6.peg.2299"/>
<evidence type="ECO:0000256" key="1">
    <source>
        <dbReference type="SAM" id="Coils"/>
    </source>
</evidence>
<dbReference type="KEGG" id="seo:STM14_2462"/>
<reference evidence="2 3" key="1">
    <citation type="journal article" date="2010" name="J. Bacteriol.">
        <title>Short-term signatures of evolutionary change in the Salmonella enterica serovar typhimurium 14028 genome.</title>
        <authorList>
            <person name="Jarvik T."/>
            <person name="Smillie C."/>
            <person name="Groisman E.A."/>
            <person name="Ochman H."/>
        </authorList>
    </citation>
    <scope>NUCLEOTIDE SEQUENCE [LARGE SCALE GENOMIC DNA]</scope>
    <source>
        <strain evidence="3">14028s / SGSC 2262</strain>
    </source>
</reference>
<dbReference type="AlphaFoldDB" id="A0A0F6B323"/>
<keyword evidence="1" id="KW-0175">Coiled coil</keyword>
<keyword evidence="3" id="KW-1185">Reference proteome</keyword>
<sequence>MLGKAAPRWQRRKASQLKLRNLAFAGFLRFWEPVMQDGKQQPYFFNPGMTPEQLEDWLGQQKLHLTYYNQLVNEKAALEERLNEISAEIERMSAGGFKGKLSFLWDPSPLPRNRQQNND</sequence>
<proteinExistence type="predicted"/>
<dbReference type="EMBL" id="CP001363">
    <property type="protein sequence ID" value="ACY88912.1"/>
    <property type="molecule type" value="Genomic_DNA"/>
</dbReference>
<name>A0A0F6B323_SALT1</name>
<dbReference type="HOGENOM" id="CLU_174653_0_0_6"/>
<evidence type="ECO:0000313" key="3">
    <source>
        <dbReference type="Proteomes" id="UP000002695"/>
    </source>
</evidence>
<organism evidence="2 3">
    <name type="scientific">Salmonella typhimurium (strain 14028s / SGSC 2262)</name>
    <dbReference type="NCBI Taxonomy" id="588858"/>
    <lineage>
        <taxon>Bacteria</taxon>
        <taxon>Pseudomonadati</taxon>
        <taxon>Pseudomonadota</taxon>
        <taxon>Gammaproteobacteria</taxon>
        <taxon>Enterobacterales</taxon>
        <taxon>Enterobacteriaceae</taxon>
        <taxon>Salmonella</taxon>
    </lineage>
</organism>
<feature type="coiled-coil region" evidence="1">
    <location>
        <begin position="68"/>
        <end position="95"/>
    </location>
</feature>
<protein>
    <submittedName>
        <fullName evidence="2">Uncharacterized protein</fullName>
    </submittedName>
</protein>
<gene>
    <name evidence="2" type="ordered locus">STM14_2462</name>
</gene>
<dbReference type="Proteomes" id="UP000002695">
    <property type="component" value="Chromosome"/>
</dbReference>
<accession>A0A0F6B323</accession>